<evidence type="ECO:0000256" key="11">
    <source>
        <dbReference type="ARBA" id="ARBA00023145"/>
    </source>
</evidence>
<keyword evidence="9 15" id="KW-0862">Zinc</keyword>
<evidence type="ECO:0000256" key="3">
    <source>
        <dbReference type="ARBA" id="ARBA00022530"/>
    </source>
</evidence>
<evidence type="ECO:0000256" key="9">
    <source>
        <dbReference type="ARBA" id="ARBA00022833"/>
    </source>
</evidence>
<evidence type="ECO:0000256" key="12">
    <source>
        <dbReference type="ARBA" id="ARBA00023157"/>
    </source>
</evidence>
<feature type="binding site" evidence="15 17">
    <location>
        <position position="387"/>
    </location>
    <ligand>
        <name>Zn(2+)</name>
        <dbReference type="ChEBI" id="CHEBI:29105"/>
        <note>catalytic</note>
    </ligand>
</feature>
<dbReference type="Pfam" id="PF17771">
    <property type="entry name" value="ADAMTS_CR_2"/>
    <property type="match status" value="1"/>
</dbReference>
<comment type="subcellular location">
    <subcellularLocation>
        <location evidence="1">Secreted</location>
        <location evidence="1">Extracellular space</location>
        <location evidence="1">Extracellular matrix</location>
    </subcellularLocation>
</comment>
<evidence type="ECO:0000256" key="6">
    <source>
        <dbReference type="ARBA" id="ARBA00022729"/>
    </source>
</evidence>
<keyword evidence="4" id="KW-0645">Protease</keyword>
<dbReference type="InterPro" id="IPR045371">
    <property type="entry name" value="ADAMTS_CR_3"/>
</dbReference>
<feature type="region of interest" description="Disordered" evidence="18">
    <location>
        <begin position="1106"/>
        <end position="1133"/>
    </location>
</feature>
<evidence type="ECO:0000313" key="22">
    <source>
        <dbReference type="Proteomes" id="UP000472260"/>
    </source>
</evidence>
<dbReference type="Gene3D" id="2.20.100.10">
    <property type="entry name" value="Thrombospondin type-1 (TSP1) repeat"/>
    <property type="match status" value="1"/>
</dbReference>
<feature type="disulfide bond" evidence="16">
    <location>
        <begin position="548"/>
        <end position="585"/>
    </location>
</feature>
<protein>
    <submittedName>
        <fullName evidence="21">A disintegrin and metalloproteinase with thrombospondin motifs 2-like</fullName>
    </submittedName>
</protein>
<dbReference type="GO" id="GO:0004222">
    <property type="term" value="F:metalloendopeptidase activity"/>
    <property type="evidence" value="ECO:0007669"/>
    <property type="project" value="InterPro"/>
</dbReference>
<feature type="binding site" evidence="15">
    <location>
        <position position="443"/>
    </location>
    <ligand>
        <name>Ca(2+)</name>
        <dbReference type="ChEBI" id="CHEBI:29108"/>
        <label>1</label>
    </ligand>
</feature>
<proteinExistence type="predicted"/>
<feature type="binding site" evidence="15">
    <location>
        <position position="443"/>
    </location>
    <ligand>
        <name>Ca(2+)</name>
        <dbReference type="ChEBI" id="CHEBI:29108"/>
        <label>2</label>
    </ligand>
</feature>
<feature type="disulfide bond" evidence="16">
    <location>
        <begin position="487"/>
        <end position="520"/>
    </location>
</feature>
<evidence type="ECO:0000256" key="14">
    <source>
        <dbReference type="PIRSR" id="PIRSR613273-1"/>
    </source>
</evidence>
<evidence type="ECO:0000256" key="7">
    <source>
        <dbReference type="ARBA" id="ARBA00022737"/>
    </source>
</evidence>
<dbReference type="Proteomes" id="UP000472260">
    <property type="component" value="Unassembled WGS sequence"/>
</dbReference>
<dbReference type="Ensembl" id="ENSSANT00000089796.1">
    <property type="protein sequence ID" value="ENSSANP00000084488.1"/>
    <property type="gene ID" value="ENSSANG00000041933.1"/>
</dbReference>
<name>A0A671RLJ4_9TELE</name>
<dbReference type="InterPro" id="IPR050439">
    <property type="entry name" value="ADAMTS_ADAMTS-like"/>
</dbReference>
<feature type="disulfide bond" evidence="16">
    <location>
        <begin position="318"/>
        <end position="367"/>
    </location>
</feature>
<keyword evidence="7" id="KW-0677">Repeat</keyword>
<keyword evidence="11" id="KW-0865">Zymogen</keyword>
<reference evidence="21" key="2">
    <citation type="submission" date="2025-09" db="UniProtKB">
        <authorList>
            <consortium name="Ensembl"/>
        </authorList>
    </citation>
    <scope>IDENTIFICATION</scope>
</reference>
<evidence type="ECO:0000256" key="5">
    <source>
        <dbReference type="ARBA" id="ARBA00022723"/>
    </source>
</evidence>
<dbReference type="PROSITE" id="PS50215">
    <property type="entry name" value="ADAM_MEPRO"/>
    <property type="match status" value="1"/>
</dbReference>
<dbReference type="PANTHER" id="PTHR13723:SF141">
    <property type="entry name" value="A DISINTEGRIN AND METALLOPROTEINASE WITH THROMBOSPONDIN MOTIFS 2"/>
    <property type="match status" value="1"/>
</dbReference>
<evidence type="ECO:0000313" key="21">
    <source>
        <dbReference type="Ensembl" id="ENSSANP00000084488.1"/>
    </source>
</evidence>
<keyword evidence="5 15" id="KW-0479">Metal-binding</keyword>
<organism evidence="21 22">
    <name type="scientific">Sinocyclocheilus anshuiensis</name>
    <dbReference type="NCBI Taxonomy" id="1608454"/>
    <lineage>
        <taxon>Eukaryota</taxon>
        <taxon>Metazoa</taxon>
        <taxon>Chordata</taxon>
        <taxon>Craniata</taxon>
        <taxon>Vertebrata</taxon>
        <taxon>Euteleostomi</taxon>
        <taxon>Actinopterygii</taxon>
        <taxon>Neopterygii</taxon>
        <taxon>Teleostei</taxon>
        <taxon>Ostariophysi</taxon>
        <taxon>Cypriniformes</taxon>
        <taxon>Cyprinidae</taxon>
        <taxon>Cyprininae</taxon>
        <taxon>Sinocyclocheilus</taxon>
    </lineage>
</organism>
<keyword evidence="15" id="KW-0106">Calcium</keyword>
<keyword evidence="10" id="KW-0482">Metalloprotease</keyword>
<feature type="domain" description="Peptidase M12B" evidence="19">
    <location>
        <begin position="241"/>
        <end position="445"/>
    </location>
</feature>
<dbReference type="PROSITE" id="PS50900">
    <property type="entry name" value="PLAC"/>
    <property type="match status" value="1"/>
</dbReference>
<feature type="region of interest" description="Disordered" evidence="18">
    <location>
        <begin position="781"/>
        <end position="809"/>
    </location>
</feature>
<dbReference type="Gene3D" id="3.40.1620.60">
    <property type="match status" value="1"/>
</dbReference>
<feature type="disulfide bond" evidence="16">
    <location>
        <begin position="552"/>
        <end position="590"/>
    </location>
</feature>
<evidence type="ECO:0000256" key="8">
    <source>
        <dbReference type="ARBA" id="ARBA00022801"/>
    </source>
</evidence>
<dbReference type="SMART" id="SM00209">
    <property type="entry name" value="TSP1"/>
    <property type="match status" value="1"/>
</dbReference>
<comment type="cofactor">
    <cofactor evidence="15">
        <name>Zn(2+)</name>
        <dbReference type="ChEBI" id="CHEBI:29105"/>
    </cofactor>
    <text evidence="15">Binds 1 zinc ion per subunit.</text>
</comment>
<evidence type="ECO:0000259" key="19">
    <source>
        <dbReference type="PROSITE" id="PS50215"/>
    </source>
</evidence>
<sequence>TSVNVFLHPNLSDPLLLMCIYLLHGKECHVLGDYGLVKPVLTDAEGRFLSHAVSVGPADGQFRRRWRREAASADHAHHESGGGTPERLYYNVTVFGREFHLRLHRNTRLVAPGAKMEWQESDGTHSEPLKSDCMYVGDITDIQGASVAISNCDGLAGMIRTEQEEFFIEPVETGHHVIEQEEEDGGRSHIVYPVVSNSIPGGPQLCADLGGLLDLETLYQGVERSINQSRRARRQLPERIYNIEVLLGVDDSVVQFHGQQKVEKYLLTLMNIVNEIYHDHSLGARINVVLVRIVLVDARKSTSLIELGNPSQSLENVCRWAFEQQKKDTNDKEYHDHAIFLTRQEFGPTGMQGYAPVTGMCHPVRSCTLNHEDGFSSAFVVAHETGHVLGMEHDGQGNRCGDEVQMGSIMAPLVQAAFHRFHWSRCSQQELGRYLHSYDCLRDDPFEHKWEELPHLPGLHYSMHEQCRFDFGAGYMMCTAYRPFDPCKQLWCAHPDNPFFCKTKKGPPIDGTKCGDGKHCFKGHCMQLTPDIIKRDGSWGMWSEFGACSHLCGRGLQFRTRACDNPRPANGGRICSGPSYQFQICNTHECEDPYHDYRAEQCSMMDNKFEYQNTWHHWLPYEHPDPKQRCKLYCQSKETRAVVNMQTPVEPGTRCSYKDPYSVCVAGDCEKVGCDNVVGSALQEDKCGVCGGDGTKCKTHKFNFTFVEKKGVIKVLEVPRGARHLFIQELNGTTHILERCHGDRSAFCRMEVLQQYCSLLGFQRMCCKSCKVGNITKTTVTTSKPPSKTKITTNGRSTTTQSPTRTESTTVWTSTAAFLPTTEGKSATSVSTPWLYTILAMSPFYPYTTTPIYKPATPEQSTSFAITTPSRITSAPADVTELPVSTVSAATRITSAPADVANSTELPVSTVSAATRITSAPAGVEDNTKLPVSTVSAATRITSAPAGVEDNTKLPVSTVSAATRITSAPAGVEDNTKLPVSTVSAATRITSAPGNDVTELPVSNVSAATRITYAPADVANSTELPVSTVFPVIFSDLNNGTTIQFKEFDGSSGAPDVDSSAILQSTTVNGVNEKELTTSVNMDVSIPVTSISEVLTTTEEPAPLVPTAVSTTSSTPLSSTTASGTEKTSGWPNKVEEVSESNAIDIPYRIIPLDNEFPVNNIIPRRGRVFLREKTRNKRIQELLEEKRNFLRRMKRAQGI</sequence>
<evidence type="ECO:0000256" key="17">
    <source>
        <dbReference type="PROSITE-ProRule" id="PRU00276"/>
    </source>
</evidence>
<dbReference type="GO" id="GO:0031012">
    <property type="term" value="C:extracellular matrix"/>
    <property type="evidence" value="ECO:0007669"/>
    <property type="project" value="TreeGrafter"/>
</dbReference>
<evidence type="ECO:0000256" key="1">
    <source>
        <dbReference type="ARBA" id="ARBA00004498"/>
    </source>
</evidence>
<feature type="binding site" evidence="15 17">
    <location>
        <position position="383"/>
    </location>
    <ligand>
        <name>Zn(2+)</name>
        <dbReference type="ChEBI" id="CHEBI:29105"/>
        <note>catalytic</note>
    </ligand>
</feature>
<dbReference type="FunFam" id="3.40.390.10:FF:000008">
    <property type="entry name" value="A disintegrin and metalloproteinase with thrombospondin motifs 3"/>
    <property type="match status" value="1"/>
</dbReference>
<feature type="binding site" evidence="15">
    <location>
        <position position="244"/>
    </location>
    <ligand>
        <name>Ca(2+)</name>
        <dbReference type="ChEBI" id="CHEBI:29108"/>
        <label>1</label>
    </ligand>
</feature>
<dbReference type="Gene3D" id="3.40.390.10">
    <property type="entry name" value="Collagenase (Catalytic Domain)"/>
    <property type="match status" value="1"/>
</dbReference>
<accession>A0A671RLJ4</accession>
<dbReference type="CDD" id="cd04273">
    <property type="entry name" value="ZnMc_ADAMTS_like"/>
    <property type="match status" value="1"/>
</dbReference>
<comment type="caution">
    <text evidence="17">Lacks conserved residue(s) required for the propagation of feature annotation.</text>
</comment>
<evidence type="ECO:0000256" key="18">
    <source>
        <dbReference type="SAM" id="MobiDB-lite"/>
    </source>
</evidence>
<evidence type="ECO:0000256" key="10">
    <source>
        <dbReference type="ARBA" id="ARBA00023049"/>
    </source>
</evidence>
<dbReference type="InterPro" id="IPR010909">
    <property type="entry name" value="PLAC"/>
</dbReference>
<dbReference type="PRINTS" id="PR01857">
    <property type="entry name" value="ADAMTSFAMILY"/>
</dbReference>
<dbReference type="Pfam" id="PF19236">
    <property type="entry name" value="ADAMTS_CR_3"/>
    <property type="match status" value="1"/>
</dbReference>
<dbReference type="InterPro" id="IPR036383">
    <property type="entry name" value="TSP1_rpt_sf"/>
</dbReference>
<feature type="disulfide bond" evidence="16">
    <location>
        <begin position="361"/>
        <end position="440"/>
    </location>
</feature>
<dbReference type="GO" id="GO:0006508">
    <property type="term" value="P:proteolysis"/>
    <property type="evidence" value="ECO:0007669"/>
    <property type="project" value="UniProtKB-KW"/>
</dbReference>
<keyword evidence="8" id="KW-0378">Hydrolase</keyword>
<evidence type="ECO:0000256" key="15">
    <source>
        <dbReference type="PIRSR" id="PIRSR613273-2"/>
    </source>
</evidence>
<evidence type="ECO:0000256" key="16">
    <source>
        <dbReference type="PIRSR" id="PIRSR613273-3"/>
    </source>
</evidence>
<feature type="binding site" evidence="15">
    <location>
        <position position="244"/>
    </location>
    <ligand>
        <name>Ca(2+)</name>
        <dbReference type="ChEBI" id="CHEBI:29108"/>
        <label>2</label>
    </ligand>
</feature>
<feature type="active site" evidence="14 17">
    <location>
        <position position="384"/>
    </location>
</feature>
<feature type="disulfide bond" evidence="16">
    <location>
        <begin position="400"/>
        <end position="426"/>
    </location>
</feature>
<dbReference type="AlphaFoldDB" id="A0A671RLJ4"/>
<reference evidence="21" key="1">
    <citation type="submission" date="2025-08" db="UniProtKB">
        <authorList>
            <consortium name="Ensembl"/>
        </authorList>
    </citation>
    <scope>IDENTIFICATION</scope>
</reference>
<dbReference type="GO" id="GO:0030198">
    <property type="term" value="P:extracellular matrix organization"/>
    <property type="evidence" value="ECO:0007669"/>
    <property type="project" value="InterPro"/>
</dbReference>
<evidence type="ECO:0000256" key="4">
    <source>
        <dbReference type="ARBA" id="ARBA00022670"/>
    </source>
</evidence>
<gene>
    <name evidence="21" type="primary">LOC107680579</name>
</gene>
<dbReference type="Pfam" id="PF00090">
    <property type="entry name" value="TSP_1"/>
    <property type="match status" value="1"/>
</dbReference>
<evidence type="ECO:0000256" key="13">
    <source>
        <dbReference type="ARBA" id="ARBA00023180"/>
    </source>
</evidence>
<feature type="binding site" evidence="15">
    <location>
        <position position="440"/>
    </location>
    <ligand>
        <name>Ca(2+)</name>
        <dbReference type="ChEBI" id="CHEBI:29108"/>
        <label>1</label>
    </ligand>
</feature>
<dbReference type="FunFam" id="2.20.100.10:FF:000001">
    <property type="entry name" value="semaphorin-5A isoform X1"/>
    <property type="match status" value="1"/>
</dbReference>
<dbReference type="SUPFAM" id="SSF55486">
    <property type="entry name" value="Metalloproteases ('zincins'), catalytic domain"/>
    <property type="match status" value="1"/>
</dbReference>
<feature type="binding site" evidence="15 17">
    <location>
        <position position="393"/>
    </location>
    <ligand>
        <name>Zn(2+)</name>
        <dbReference type="ChEBI" id="CHEBI:29105"/>
        <note>catalytic</note>
    </ligand>
</feature>
<feature type="domain" description="PLAC" evidence="20">
    <location>
        <begin position="736"/>
        <end position="774"/>
    </location>
</feature>
<dbReference type="InterPro" id="IPR013273">
    <property type="entry name" value="ADAMTS/ADAMTS-like"/>
</dbReference>
<keyword evidence="12 16" id="KW-1015">Disulfide bond</keyword>
<evidence type="ECO:0000259" key="20">
    <source>
        <dbReference type="PROSITE" id="PS50900"/>
    </source>
</evidence>
<dbReference type="InterPro" id="IPR024079">
    <property type="entry name" value="MetalloPept_cat_dom_sf"/>
</dbReference>
<dbReference type="PROSITE" id="PS50092">
    <property type="entry name" value="TSP1"/>
    <property type="match status" value="1"/>
</dbReference>
<dbReference type="Pfam" id="PF01562">
    <property type="entry name" value="Pep_M12B_propep"/>
    <property type="match status" value="1"/>
</dbReference>
<feature type="disulfide bond" evidence="16">
    <location>
        <begin position="467"/>
        <end position="492"/>
    </location>
</feature>
<feature type="disulfide bond" evidence="16">
    <location>
        <begin position="514"/>
        <end position="525"/>
    </location>
</feature>
<feature type="compositionally biased region" description="Low complexity" evidence="18">
    <location>
        <begin position="1106"/>
        <end position="1123"/>
    </location>
</feature>
<feature type="disulfide bond" evidence="16">
    <location>
        <begin position="478"/>
        <end position="501"/>
    </location>
</feature>
<keyword evidence="2" id="KW-0964">Secreted</keyword>
<dbReference type="Pfam" id="PF01421">
    <property type="entry name" value="Reprolysin"/>
    <property type="match status" value="1"/>
</dbReference>
<keyword evidence="13" id="KW-0325">Glycoprotein</keyword>
<dbReference type="PANTHER" id="PTHR13723">
    <property type="entry name" value="ADAMTS A DISINTEGRIN AND METALLOPROTEASE WITH THROMBOSPONDIN MOTIFS PROTEASE"/>
    <property type="match status" value="1"/>
</dbReference>
<dbReference type="InterPro" id="IPR002870">
    <property type="entry name" value="Peptidase_M12B_N"/>
</dbReference>
<dbReference type="FunFam" id="3.40.1620.60:FF:000001">
    <property type="entry name" value="A disintegrin and metalloproteinase with thrombospondin motifs 3"/>
    <property type="match status" value="1"/>
</dbReference>
<dbReference type="InterPro" id="IPR001590">
    <property type="entry name" value="Peptidase_M12B"/>
</dbReference>
<dbReference type="SUPFAM" id="SSF82895">
    <property type="entry name" value="TSP-1 type 1 repeat"/>
    <property type="match status" value="1"/>
</dbReference>
<feature type="binding site" evidence="15">
    <location>
        <position position="336"/>
    </location>
    <ligand>
        <name>Ca(2+)</name>
        <dbReference type="ChEBI" id="CHEBI:29108"/>
        <label>1</label>
    </ligand>
</feature>
<dbReference type="InterPro" id="IPR000884">
    <property type="entry name" value="TSP1_rpt"/>
</dbReference>
<dbReference type="GO" id="GO:0046872">
    <property type="term" value="F:metal ion binding"/>
    <property type="evidence" value="ECO:0007669"/>
    <property type="project" value="UniProtKB-KW"/>
</dbReference>
<dbReference type="Gene3D" id="2.60.120.830">
    <property type="match status" value="1"/>
</dbReference>
<evidence type="ECO:0000256" key="2">
    <source>
        <dbReference type="ARBA" id="ARBA00022525"/>
    </source>
</evidence>
<dbReference type="InterPro" id="IPR041645">
    <property type="entry name" value="ADAMTS_CR_2"/>
</dbReference>
<keyword evidence="3" id="KW-0272">Extracellular matrix</keyword>
<keyword evidence="6" id="KW-0732">Signal</keyword>
<feature type="disulfide bond" evidence="16">
    <location>
        <begin position="563"/>
        <end position="575"/>
    </location>
</feature>
<keyword evidence="22" id="KW-1185">Reference proteome</keyword>